<dbReference type="EMBL" id="BTSY01000003">
    <property type="protein sequence ID" value="GMT20276.1"/>
    <property type="molecule type" value="Genomic_DNA"/>
</dbReference>
<protein>
    <submittedName>
        <fullName evidence="1">Uncharacterized protein</fullName>
    </submittedName>
</protein>
<dbReference type="Proteomes" id="UP001432322">
    <property type="component" value="Unassembled WGS sequence"/>
</dbReference>
<feature type="non-terminal residue" evidence="1">
    <location>
        <position position="143"/>
    </location>
</feature>
<accession>A0AAV5VLH9</accession>
<evidence type="ECO:0000313" key="2">
    <source>
        <dbReference type="Proteomes" id="UP001432322"/>
    </source>
</evidence>
<comment type="caution">
    <text evidence="1">The sequence shown here is derived from an EMBL/GenBank/DDBJ whole genome shotgun (WGS) entry which is preliminary data.</text>
</comment>
<keyword evidence="2" id="KW-1185">Reference proteome</keyword>
<organism evidence="1 2">
    <name type="scientific">Pristionchus fissidentatus</name>
    <dbReference type="NCBI Taxonomy" id="1538716"/>
    <lineage>
        <taxon>Eukaryota</taxon>
        <taxon>Metazoa</taxon>
        <taxon>Ecdysozoa</taxon>
        <taxon>Nematoda</taxon>
        <taxon>Chromadorea</taxon>
        <taxon>Rhabditida</taxon>
        <taxon>Rhabditina</taxon>
        <taxon>Diplogasteromorpha</taxon>
        <taxon>Diplogasteroidea</taxon>
        <taxon>Neodiplogasteridae</taxon>
        <taxon>Pristionchus</taxon>
    </lineage>
</organism>
<reference evidence="1" key="1">
    <citation type="submission" date="2023-10" db="EMBL/GenBank/DDBJ databases">
        <title>Genome assembly of Pristionchus species.</title>
        <authorList>
            <person name="Yoshida K."/>
            <person name="Sommer R.J."/>
        </authorList>
    </citation>
    <scope>NUCLEOTIDE SEQUENCE</scope>
    <source>
        <strain evidence="1">RS5133</strain>
    </source>
</reference>
<sequence>SSEMRCVLCDNYGTHSVSGYAAHLKKKHQTTATEAGIIFRCACGNESRAEAHFSKCHGASVTIVRDSMNDEGECAMEQPQMSRNSENNVGNVTGEQRYGTHSVTGYMIHLIRKHQTNAKEAGVIFRCACGGESHHDRHFRSNK</sequence>
<dbReference type="AlphaFoldDB" id="A0AAV5VLH9"/>
<evidence type="ECO:0000313" key="1">
    <source>
        <dbReference type="EMBL" id="GMT20276.1"/>
    </source>
</evidence>
<gene>
    <name evidence="1" type="ORF">PFISCL1PPCAC_11573</name>
</gene>
<proteinExistence type="predicted"/>
<feature type="non-terminal residue" evidence="1">
    <location>
        <position position="1"/>
    </location>
</feature>
<name>A0AAV5VLH9_9BILA</name>